<organism evidence="2 3">
    <name type="scientific">Magnusiomyces paraingens</name>
    <dbReference type="NCBI Taxonomy" id="2606893"/>
    <lineage>
        <taxon>Eukaryota</taxon>
        <taxon>Fungi</taxon>
        <taxon>Dikarya</taxon>
        <taxon>Ascomycota</taxon>
        <taxon>Saccharomycotina</taxon>
        <taxon>Dipodascomycetes</taxon>
        <taxon>Dipodascales</taxon>
        <taxon>Dipodascaceae</taxon>
        <taxon>Magnusiomyces</taxon>
    </lineage>
</organism>
<dbReference type="RefSeq" id="XP_031852681.1">
    <property type="nucleotide sequence ID" value="XM_031996790.1"/>
</dbReference>
<accession>A0A5E8BK07</accession>
<protein>
    <submittedName>
        <fullName evidence="2">Uncharacterized protein</fullName>
    </submittedName>
</protein>
<evidence type="ECO:0000256" key="1">
    <source>
        <dbReference type="SAM" id="MobiDB-lite"/>
    </source>
</evidence>
<dbReference type="AlphaFoldDB" id="A0A5E8BK07"/>
<reference evidence="2 3" key="1">
    <citation type="submission" date="2019-09" db="EMBL/GenBank/DDBJ databases">
        <authorList>
            <person name="Brejova B."/>
        </authorList>
    </citation>
    <scope>NUCLEOTIDE SEQUENCE [LARGE SCALE GENOMIC DNA]</scope>
</reference>
<name>A0A5E8BK07_9ASCO</name>
<keyword evidence="3" id="KW-1185">Reference proteome</keyword>
<dbReference type="GeneID" id="43580890"/>
<feature type="compositionally biased region" description="Low complexity" evidence="1">
    <location>
        <begin position="60"/>
        <end position="73"/>
    </location>
</feature>
<dbReference type="Proteomes" id="UP000398389">
    <property type="component" value="Unassembled WGS sequence"/>
</dbReference>
<proteinExistence type="predicted"/>
<dbReference type="EMBL" id="CABVLU010000002">
    <property type="protein sequence ID" value="VVT49031.1"/>
    <property type="molecule type" value="Genomic_DNA"/>
</dbReference>
<evidence type="ECO:0000313" key="3">
    <source>
        <dbReference type="Proteomes" id="UP000398389"/>
    </source>
</evidence>
<feature type="region of interest" description="Disordered" evidence="1">
    <location>
        <begin position="55"/>
        <end position="87"/>
    </location>
</feature>
<evidence type="ECO:0000313" key="2">
    <source>
        <dbReference type="EMBL" id="VVT49031.1"/>
    </source>
</evidence>
<gene>
    <name evidence="2" type="ORF">SAPINGB_P002070</name>
</gene>
<sequence length="87" mass="9518">MSSSAPKKFVHNGKIVDSVPFQIRMQRFFKNLYSGLILYFWTLFAIDARQAALSAPNLDSSGSSSGSSSSSSSDQKRRLGTIHNSNS</sequence>